<feature type="region of interest" description="Disordered" evidence="5">
    <location>
        <begin position="1905"/>
        <end position="2091"/>
    </location>
</feature>
<dbReference type="Pfam" id="PF00569">
    <property type="entry name" value="ZZ"/>
    <property type="match status" value="2"/>
</dbReference>
<accession>A0A0B2WJE0</accession>
<dbReference type="Pfam" id="PF00638">
    <property type="entry name" value="Ran_BP1"/>
    <property type="match status" value="1"/>
</dbReference>
<dbReference type="GO" id="GO:0008270">
    <property type="term" value="F:zinc ion binding"/>
    <property type="evidence" value="ECO:0007669"/>
    <property type="project" value="UniProtKB-KW"/>
</dbReference>
<evidence type="ECO:0000256" key="5">
    <source>
        <dbReference type="SAM" id="MobiDB-lite"/>
    </source>
</evidence>
<dbReference type="InterPro" id="IPR000156">
    <property type="entry name" value="Ran_bind_dom"/>
</dbReference>
<feature type="compositionally biased region" description="Polar residues" evidence="5">
    <location>
        <begin position="1615"/>
        <end position="1626"/>
    </location>
</feature>
<comment type="caution">
    <text evidence="8">The sequence shown here is derived from an EMBL/GenBank/DDBJ whole genome shotgun (WGS) entry which is preliminary data.</text>
</comment>
<dbReference type="InterPro" id="IPR013783">
    <property type="entry name" value="Ig-like_fold"/>
</dbReference>
<dbReference type="PROSITE" id="PS50196">
    <property type="entry name" value="RANBD1"/>
    <property type="match status" value="1"/>
</dbReference>
<dbReference type="PANTHER" id="PTHR20930:SF0">
    <property type="entry name" value="PROTEIN ILRUN"/>
    <property type="match status" value="1"/>
</dbReference>
<protein>
    <submittedName>
        <fullName evidence="8">Nucleoporin nsp1</fullName>
    </submittedName>
</protein>
<dbReference type="CDD" id="cd02340">
    <property type="entry name" value="ZZ_NBR1_like"/>
    <property type="match status" value="2"/>
</dbReference>
<feature type="compositionally biased region" description="Polar residues" evidence="5">
    <location>
        <begin position="1850"/>
        <end position="1871"/>
    </location>
</feature>
<dbReference type="InterPro" id="IPR011993">
    <property type="entry name" value="PH-like_dom_sf"/>
</dbReference>
<feature type="compositionally biased region" description="Basic and acidic residues" evidence="5">
    <location>
        <begin position="1818"/>
        <end position="1830"/>
    </location>
</feature>
<dbReference type="InterPro" id="IPR032350">
    <property type="entry name" value="Nbr1_FW"/>
</dbReference>
<dbReference type="PROSITE" id="PS50135">
    <property type="entry name" value="ZF_ZZ_2"/>
    <property type="match status" value="1"/>
</dbReference>
<dbReference type="OrthoDB" id="661148at2759"/>
<feature type="compositionally biased region" description="Basic and acidic residues" evidence="5">
    <location>
        <begin position="2066"/>
        <end position="2083"/>
    </location>
</feature>
<feature type="compositionally biased region" description="Polar residues" evidence="5">
    <location>
        <begin position="2009"/>
        <end position="2019"/>
    </location>
</feature>
<feature type="compositionally biased region" description="Polar residues" evidence="5">
    <location>
        <begin position="2031"/>
        <end position="2041"/>
    </location>
</feature>
<evidence type="ECO:0000259" key="7">
    <source>
        <dbReference type="PROSITE" id="PS50196"/>
    </source>
</evidence>
<feature type="compositionally biased region" description="Basic and acidic residues" evidence="5">
    <location>
        <begin position="808"/>
        <end position="824"/>
    </location>
</feature>
<feature type="compositionally biased region" description="Polar residues" evidence="5">
    <location>
        <begin position="1390"/>
        <end position="1401"/>
    </location>
</feature>
<evidence type="ECO:0000313" key="8">
    <source>
        <dbReference type="EMBL" id="KHN93784.1"/>
    </source>
</evidence>
<feature type="compositionally biased region" description="Low complexity" evidence="5">
    <location>
        <begin position="1926"/>
        <end position="1943"/>
    </location>
</feature>
<feature type="compositionally biased region" description="Polar residues" evidence="5">
    <location>
        <begin position="131"/>
        <end position="144"/>
    </location>
</feature>
<feature type="region of interest" description="Disordered" evidence="5">
    <location>
        <begin position="775"/>
        <end position="849"/>
    </location>
</feature>
<dbReference type="CDD" id="cd02249">
    <property type="entry name" value="ZZ"/>
    <property type="match status" value="1"/>
</dbReference>
<evidence type="ECO:0000256" key="1">
    <source>
        <dbReference type="ARBA" id="ARBA00022723"/>
    </source>
</evidence>
<feature type="compositionally biased region" description="Low complexity" evidence="5">
    <location>
        <begin position="1983"/>
        <end position="2007"/>
    </location>
</feature>
<dbReference type="Gene3D" id="2.30.29.30">
    <property type="entry name" value="Pleckstrin-homology domain (PH domain)/Phosphotyrosine-binding domain (PTB)"/>
    <property type="match status" value="1"/>
</dbReference>
<feature type="compositionally biased region" description="Acidic residues" evidence="5">
    <location>
        <begin position="834"/>
        <end position="849"/>
    </location>
</feature>
<feature type="compositionally biased region" description="Polar residues" evidence="5">
    <location>
        <begin position="1513"/>
        <end position="1537"/>
    </location>
</feature>
<keyword evidence="1" id="KW-0479">Metal-binding</keyword>
<dbReference type="EMBL" id="AZHE01000052">
    <property type="protein sequence ID" value="KHN93784.1"/>
    <property type="molecule type" value="Genomic_DNA"/>
</dbReference>
<dbReference type="Pfam" id="PF16158">
    <property type="entry name" value="N_BRCA1_IG"/>
    <property type="match status" value="1"/>
</dbReference>
<evidence type="ECO:0000259" key="6">
    <source>
        <dbReference type="PROSITE" id="PS50135"/>
    </source>
</evidence>
<dbReference type="CDD" id="cd14947">
    <property type="entry name" value="NBR1_like"/>
    <property type="match status" value="1"/>
</dbReference>
<dbReference type="InterPro" id="IPR000433">
    <property type="entry name" value="Znf_ZZ"/>
</dbReference>
<evidence type="ECO:0000313" key="9">
    <source>
        <dbReference type="Proteomes" id="UP000030816"/>
    </source>
</evidence>
<keyword evidence="9" id="KW-1185">Reference proteome</keyword>
<dbReference type="GeneID" id="63742803"/>
<dbReference type="InterPro" id="IPR041981">
    <property type="entry name" value="ZZZ3_ZZ"/>
</dbReference>
<feature type="compositionally biased region" description="Polar residues" evidence="5">
    <location>
        <begin position="782"/>
        <end position="803"/>
    </location>
</feature>
<dbReference type="CDD" id="cd13170">
    <property type="entry name" value="RanBD_NUP50"/>
    <property type="match status" value="1"/>
</dbReference>
<feature type="region of interest" description="Disordered" evidence="5">
    <location>
        <begin position="1559"/>
        <end position="1697"/>
    </location>
</feature>
<feature type="compositionally biased region" description="Basic and acidic residues" evidence="5">
    <location>
        <begin position="1594"/>
        <end position="1603"/>
    </location>
</feature>
<keyword evidence="3" id="KW-0862">Zinc</keyword>
<dbReference type="PANTHER" id="PTHR20930">
    <property type="entry name" value="OVARIAN CARCINOMA ANTIGEN CA125-RELATED"/>
    <property type="match status" value="1"/>
</dbReference>
<feature type="compositionally biased region" description="Polar residues" evidence="5">
    <location>
        <begin position="1658"/>
        <end position="1669"/>
    </location>
</feature>
<feature type="region of interest" description="Disordered" evidence="5">
    <location>
        <begin position="1765"/>
        <end position="1879"/>
    </location>
</feature>
<gene>
    <name evidence="8" type="ORF">MAM_08348</name>
</gene>
<dbReference type="Proteomes" id="UP000030816">
    <property type="component" value="Unassembled WGS sequence"/>
</dbReference>
<proteinExistence type="predicted"/>
<dbReference type="SMART" id="SM00291">
    <property type="entry name" value="ZnF_ZZ"/>
    <property type="match status" value="4"/>
</dbReference>
<dbReference type="SUPFAM" id="SSF57850">
    <property type="entry name" value="RING/U-box"/>
    <property type="match status" value="4"/>
</dbReference>
<feature type="compositionally biased region" description="Acidic residues" evidence="5">
    <location>
        <begin position="1431"/>
        <end position="1441"/>
    </location>
</feature>
<feature type="compositionally biased region" description="Low complexity" evidence="5">
    <location>
        <begin position="1627"/>
        <end position="1640"/>
    </location>
</feature>
<evidence type="ECO:0000256" key="2">
    <source>
        <dbReference type="ARBA" id="ARBA00022771"/>
    </source>
</evidence>
<dbReference type="Gene3D" id="2.60.40.10">
    <property type="entry name" value="Immunoglobulins"/>
    <property type="match status" value="1"/>
</dbReference>
<feature type="region of interest" description="Disordered" evidence="5">
    <location>
        <begin position="1263"/>
        <end position="1543"/>
    </location>
</feature>
<dbReference type="RefSeq" id="XP_040674850.1">
    <property type="nucleotide sequence ID" value="XM_040827146.1"/>
</dbReference>
<keyword evidence="2 4" id="KW-0863">Zinc-finger</keyword>
<evidence type="ECO:0000256" key="3">
    <source>
        <dbReference type="ARBA" id="ARBA00022833"/>
    </source>
</evidence>
<feature type="compositionally biased region" description="Low complexity" evidence="5">
    <location>
        <begin position="1765"/>
        <end position="1775"/>
    </location>
</feature>
<dbReference type="InterPro" id="IPR043145">
    <property type="entry name" value="Znf_ZZ_sf"/>
</dbReference>
<dbReference type="STRING" id="1081103.A0A0B2WJE0"/>
<feature type="compositionally biased region" description="Polar residues" evidence="5">
    <location>
        <begin position="1560"/>
        <end position="1571"/>
    </location>
</feature>
<feature type="compositionally biased region" description="Polar residues" evidence="5">
    <location>
        <begin position="1316"/>
        <end position="1325"/>
    </location>
</feature>
<dbReference type="SMART" id="SM00160">
    <property type="entry name" value="RanBD"/>
    <property type="match status" value="1"/>
</dbReference>
<organism evidence="8 9">
    <name type="scientific">Metarhizium album (strain ARSEF 1941)</name>
    <dbReference type="NCBI Taxonomy" id="1081103"/>
    <lineage>
        <taxon>Eukaryota</taxon>
        <taxon>Fungi</taxon>
        <taxon>Dikarya</taxon>
        <taxon>Ascomycota</taxon>
        <taxon>Pezizomycotina</taxon>
        <taxon>Sordariomycetes</taxon>
        <taxon>Hypocreomycetidae</taxon>
        <taxon>Hypocreales</taxon>
        <taxon>Clavicipitaceae</taxon>
        <taxon>Metarhizium</taxon>
    </lineage>
</organism>
<evidence type="ECO:0000256" key="4">
    <source>
        <dbReference type="PROSITE-ProRule" id="PRU00228"/>
    </source>
</evidence>
<feature type="region of interest" description="Disordered" evidence="5">
    <location>
        <begin position="97"/>
        <end position="144"/>
    </location>
</feature>
<reference evidence="8 9" key="1">
    <citation type="journal article" date="2014" name="Proc. Natl. Acad. Sci. U.S.A.">
        <title>Trajectory and genomic determinants of fungal-pathogen speciation and host adaptation.</title>
        <authorList>
            <person name="Hu X."/>
            <person name="Xiao G."/>
            <person name="Zheng P."/>
            <person name="Shang Y."/>
            <person name="Su Y."/>
            <person name="Zhang X."/>
            <person name="Liu X."/>
            <person name="Zhan S."/>
            <person name="St Leger R.J."/>
            <person name="Wang C."/>
        </authorList>
    </citation>
    <scope>NUCLEOTIDE SEQUENCE [LARGE SCALE GENOMIC DNA]</scope>
    <source>
        <strain evidence="8 9">ARSEF 1941</strain>
    </source>
</reference>
<dbReference type="Gene3D" id="3.30.60.90">
    <property type="match status" value="4"/>
</dbReference>
<feature type="domain" description="ZZ-type" evidence="6">
    <location>
        <begin position="484"/>
        <end position="545"/>
    </location>
</feature>
<dbReference type="CDD" id="cd02341">
    <property type="entry name" value="ZZ_ZZZ3"/>
    <property type="match status" value="1"/>
</dbReference>
<dbReference type="HOGENOM" id="CLU_231054_0_0_1"/>
<feature type="domain" description="RanBD1" evidence="7">
    <location>
        <begin position="2090"/>
        <end position="2215"/>
    </location>
</feature>
<sequence>MSSVSPPGPDAMVTIKVTFEGVARRAKMALREMVPGLLEGHVRTFLHIPAETKIMIERYSDSAAAYVMLDSSNMAVYKQLYRAAKAKSKLKLRVSVLHQSDKSSPKPVTIKDASETIPQTTPVERPDLATSDPTPLDTASSGRTTLSKQYDSNLLQEAAKIIQDHQAEFHSHIRKVIKSTDDLASLTSHMASCQPFAATSSAPKLSESPLADCPATGAMLAVCCNSCEQSIPDAHYHCSTCDDGDFDLCQSCVDQGITCYSDDHWLIKRILNNGHIVSSTTETIAPKLKLATAVTPKDDVVRVDESETESSLPEVLEKQPFIPAQRFSPSLLSPPKPLTHPSITQMPSTGNMRTCNQCLRELPEPEFIHCLDCEDYDLCQPCFTKDAHGHHPKHAFQPAVLGSEMPPYARLKMRPGRNQIHHAICDGCDSYITGVRHKCLDCPDWDYCSECAENAHFVHPNHRFAAIYEPLADTHTSVISQPMHMGICCDGPLCSASHAVTSYIRGIRYKCAVCHDLDFCANCEASPANNHNKTHPLIKFKTPVRHVSVTTTGEHQDGKRMPAMGDRCSSPISKATEAVDSSATNSVNAVRTVVDVKPVDCTAIEVKPTAAAIPPPVPAKKPTAEPELEPAEPVAAAPAAAPLIKEEELRAVFLRDAVADGTIFPPNHVFEQTWVLRNEGQTPWPAGCCLKYVGGDYMGHVDSSHPAGISELVSASESTICYAPLAPGQECSFTALLRTPVHSGKMISYWRLTTPDGMRFGHRLWCEVNVRAATPPEVKPPTLSSTSSVKAKSADEPSQSSSVMIFPKLEKESPSASVHEDAKTETSTTSPEEGHEECEQDDEWDAPEDGFMTDEEYDILDASDEEFLEEQEKKVLRKVQAIPSRAVSARFANLVEPLAGLVALLFWADSFKFPTFSFTVSRASDTAPNRIPGSTLHLNLTTTWDDPLGVLSLLPLNLHFHHLPFITPSPSPLFPFSQHALSTLGTVFLSFLSSILSLPPERMVTFSIPGDDVVDSTTNGTPRSRAPLPFAKRAHAASSPFNSSSVKRLGTPLASSARKLLTTRDDAPASGLNQSSIATARNIFRASTITDSPPTSSFSPSIPNSTMKKVFAPGATPEPSRVYRNSMAQATPRGMAAKTTNKELFPMRIASPPPELTGEVLTQKVPKDWNAKGSIYADQFLAHLCPPELDEEQRRQFFCVLDLRRLKYAANEIFARKDWKLNVINFAKEFEKSRSIILLRYGLYEFQNVKPSKDVLKRWRREHGLPEPDDEESETTPSKPVASKKRKAAEDYSEAPASKGKRRAVGDESEPVAARVTTTASTPSVGKNKRKASVSEEQPSKMHKSTPSSAKFLLEKIANNNTKPAEGPAPAPASKPNPFGTNKPAAGSNLARSVLTNLKPSGTQTGHGGAGGNIFSYLSDASSAKNSGIDADAESESDSERDEGQGAAHSDEPSVAASGAGDAGSQGGASLFDRVTMGSDGQPVRVEEKIEASEPEPESEVVSEAVSEPASERSTVADQTWNPSTTPIKFAPSSTPAATGFLSGLSGANFASSIFAPKATATSHPSTTAKNDQPAAMAPSAGANGSQGGQDGGESDKENESRPPNESLFDIKPATTVSSPFGSSLQPKPATAEATKAVEATSPASSLVAAKPDIAKSAETTTTGTSNLLGQAGKAAGSTSSTLFGANPPEPGKVTTAEAPKPAATLFGTASSFAAAPTTGNAGGILGSKPASTSGSIFGSGAPVSSTTHPQQPLLLGAASGAATDSTAAKTDAPKPIFNFGGSNAAAPSATAPKPQFGLAKSPPSGVSANNMFGSPMKQDDPSPAKKEADGGDAGGSSTPLFNFGAASQRPASTSNVFAASSAPTQSSGTATAGAIFGGVPSNTGSAFGSSFGAGSFSANFGGASTDGASKGGFNNPFSSEGGNGATTTAAAPGSGATFSFGATPAPTATSSPFLFGGSSGNAPAPPGTGGLVFGANQGTNTSAPIFGGASGSGSAPFNFSAGGAAPQGTGSAFGSNQAVPAFNLQPPAGGSTTTGTNSPLNFGGGSSLATTPAAGTPEPLMQADTAKDGEAKEEDGEKHEQIDLLGGVSDEEEVRHEVRAKVLKFVPASERLDEDKPKSKSPWSTQGVGQLRLLQHRDTKLVRLLLRAEPRGHVALNRALLPNLTYKADEKYVKLTTSNEKGDGLETWMIQVKTKDLAKELAESMEKNKEANKK</sequence>
<name>A0A0B2WJE0_METAS</name>
<dbReference type="SUPFAM" id="SSF50729">
    <property type="entry name" value="PH domain-like"/>
    <property type="match status" value="1"/>
</dbReference>